<gene>
    <name evidence="9" type="ORF">NEF87_000429</name>
</gene>
<keyword evidence="4 7" id="KW-1133">Transmembrane helix</keyword>
<feature type="transmembrane region" description="Helical" evidence="7">
    <location>
        <begin position="354"/>
        <end position="373"/>
    </location>
</feature>
<evidence type="ECO:0000313" key="9">
    <source>
        <dbReference type="EMBL" id="UYP44144.1"/>
    </source>
</evidence>
<protein>
    <recommendedName>
        <fullName evidence="8">ABC-2 type transporter transmembrane domain-containing protein</fullName>
    </recommendedName>
</protein>
<evidence type="ECO:0000256" key="5">
    <source>
        <dbReference type="ARBA" id="ARBA00023136"/>
    </source>
</evidence>
<evidence type="ECO:0000313" key="10">
    <source>
        <dbReference type="Proteomes" id="UP001208689"/>
    </source>
</evidence>
<feature type="transmembrane region" description="Helical" evidence="7">
    <location>
        <begin position="294"/>
        <end position="317"/>
    </location>
</feature>
<feature type="domain" description="ABC-2 type transporter transmembrane" evidence="8">
    <location>
        <begin position="105"/>
        <end position="427"/>
    </location>
</feature>
<dbReference type="InterPro" id="IPR013525">
    <property type="entry name" value="ABC2_TM"/>
</dbReference>
<keyword evidence="2" id="KW-1003">Cell membrane</keyword>
<dbReference type="Proteomes" id="UP001208689">
    <property type="component" value="Chromosome"/>
</dbReference>
<organism evidence="9 10">
    <name type="scientific">Candidatus Lokiarchaeum ossiferum</name>
    <dbReference type="NCBI Taxonomy" id="2951803"/>
    <lineage>
        <taxon>Archaea</taxon>
        <taxon>Promethearchaeati</taxon>
        <taxon>Promethearchaeota</taxon>
        <taxon>Promethearchaeia</taxon>
        <taxon>Promethearchaeales</taxon>
        <taxon>Promethearchaeaceae</taxon>
        <taxon>Candidatus Lokiarchaeum</taxon>
    </lineage>
</organism>
<proteinExistence type="predicted"/>
<keyword evidence="10" id="KW-1185">Reference proteome</keyword>
<accession>A0ABY6HNT5</accession>
<dbReference type="PANTHER" id="PTHR30294:SF29">
    <property type="entry name" value="MULTIDRUG ABC TRANSPORTER PERMEASE YBHS-RELATED"/>
    <property type="match status" value="1"/>
</dbReference>
<feature type="transmembrane region" description="Helical" evidence="7">
    <location>
        <begin position="323"/>
        <end position="347"/>
    </location>
</feature>
<feature type="transmembrane region" description="Helical" evidence="7">
    <location>
        <begin position="252"/>
        <end position="274"/>
    </location>
</feature>
<evidence type="ECO:0000256" key="6">
    <source>
        <dbReference type="SAM" id="MobiDB-lite"/>
    </source>
</evidence>
<feature type="compositionally biased region" description="Basic residues" evidence="6">
    <location>
        <begin position="25"/>
        <end position="35"/>
    </location>
</feature>
<dbReference type="EMBL" id="CP104013">
    <property type="protein sequence ID" value="UYP44144.1"/>
    <property type="molecule type" value="Genomic_DNA"/>
</dbReference>
<evidence type="ECO:0000256" key="3">
    <source>
        <dbReference type="ARBA" id="ARBA00022692"/>
    </source>
</evidence>
<reference evidence="9" key="1">
    <citation type="submission" date="2022-09" db="EMBL/GenBank/DDBJ databases">
        <title>Actin cytoskeleton and complex cell architecture in an #Asgard archaeon.</title>
        <authorList>
            <person name="Ponce Toledo R.I."/>
            <person name="Schleper C."/>
            <person name="Rodrigues Oliveira T."/>
            <person name="Wollweber F."/>
            <person name="Xu J."/>
            <person name="Rittmann S."/>
            <person name="Klingl A."/>
            <person name="Pilhofer M."/>
        </authorList>
    </citation>
    <scope>NUCLEOTIDE SEQUENCE</scope>
    <source>
        <strain evidence="9">B-35</strain>
    </source>
</reference>
<feature type="transmembrane region" description="Helical" evidence="7">
    <location>
        <begin position="409"/>
        <end position="430"/>
    </location>
</feature>
<comment type="subcellular location">
    <subcellularLocation>
        <location evidence="1">Cell membrane</location>
        <topology evidence="1">Multi-pass membrane protein</topology>
    </subcellularLocation>
</comment>
<evidence type="ECO:0000259" key="8">
    <source>
        <dbReference type="Pfam" id="PF12698"/>
    </source>
</evidence>
<dbReference type="PANTHER" id="PTHR30294">
    <property type="entry name" value="MEMBRANE COMPONENT OF ABC TRANSPORTER YHHJ-RELATED"/>
    <property type="match status" value="1"/>
</dbReference>
<keyword evidence="3 7" id="KW-0812">Transmembrane</keyword>
<feature type="compositionally biased region" description="Polar residues" evidence="6">
    <location>
        <begin position="11"/>
        <end position="21"/>
    </location>
</feature>
<evidence type="ECO:0000256" key="4">
    <source>
        <dbReference type="ARBA" id="ARBA00022989"/>
    </source>
</evidence>
<name>A0ABY6HNT5_9ARCH</name>
<evidence type="ECO:0000256" key="7">
    <source>
        <dbReference type="SAM" id="Phobius"/>
    </source>
</evidence>
<evidence type="ECO:0000256" key="2">
    <source>
        <dbReference type="ARBA" id="ARBA00022475"/>
    </source>
</evidence>
<sequence>MELNNLPEAQADQTGDQTLNPKPSHVAKNKAKPQKNKTLNASKHLIHLKNRVSRIHSLIKKEISVLLRDKVAIILLLVLPTSVILLTHFMNGDQNVNANVGSGENAMGSMGFTFSVPKIGIIDRDNSDGYYGADLSAQFAQNFEILEENDQCVLIRGYTQNEYEEMLGEGTLNGYIVINTGFEYNLSTHFVAMFDIFVDSYDQFVMQDVFNVVDNAVSLLKKDFNFTGAISINTDYVNVPETAGGLRSISAFFYPLLVMALPILIQSQSLIGDLPKDRMVLTPTNKGEILLSKYMGGIIVNSSLSFVVTFVSIGLGLKADAGWFVYLMLMIITVIMAISFGLLISAISKTSLQGFQYALIVIIMQEMLMLFISNDNFLSVFPLYCVQELYRVGVLKGIPLFSLTNSIGIPYLVILLIEIIMLVGLSYLFYKKSRSVI</sequence>
<feature type="region of interest" description="Disordered" evidence="6">
    <location>
        <begin position="1"/>
        <end position="40"/>
    </location>
</feature>
<evidence type="ECO:0000256" key="1">
    <source>
        <dbReference type="ARBA" id="ARBA00004651"/>
    </source>
</evidence>
<dbReference type="Pfam" id="PF12698">
    <property type="entry name" value="ABC2_membrane_3"/>
    <property type="match status" value="1"/>
</dbReference>
<dbReference type="InterPro" id="IPR051449">
    <property type="entry name" value="ABC-2_transporter_component"/>
</dbReference>
<keyword evidence="5 7" id="KW-0472">Membrane</keyword>